<evidence type="ECO:0000256" key="1">
    <source>
        <dbReference type="ARBA" id="ARBA00023015"/>
    </source>
</evidence>
<accession>A0A4R1AR36</accession>
<feature type="domain" description="Cyclic nucleotide-binding" evidence="5">
    <location>
        <begin position="24"/>
        <end position="133"/>
    </location>
</feature>
<dbReference type="RefSeq" id="WP_131237854.1">
    <property type="nucleotide sequence ID" value="NZ_SJTH01000032.1"/>
</dbReference>
<dbReference type="PANTHER" id="PTHR24567:SF74">
    <property type="entry name" value="HTH-TYPE TRANSCRIPTIONAL REGULATOR ARCR"/>
    <property type="match status" value="1"/>
</dbReference>
<keyword evidence="4" id="KW-0804">Transcription</keyword>
<dbReference type="SUPFAM" id="SSF51206">
    <property type="entry name" value="cAMP-binding domain-like"/>
    <property type="match status" value="1"/>
</dbReference>
<reference evidence="7 8" key="1">
    <citation type="submission" date="2019-03" db="EMBL/GenBank/DDBJ databases">
        <authorList>
            <person name="Jensen L."/>
            <person name="Storgaard J."/>
            <person name="Sulaj E."/>
            <person name="Schramm A."/>
            <person name="Marshall I.P.G."/>
        </authorList>
    </citation>
    <scope>NUCLEOTIDE SEQUENCE [LARGE SCALE GENOMIC DNA]</scope>
    <source>
        <strain evidence="7 8">2017H2G3</strain>
    </source>
</reference>
<dbReference type="GO" id="GO:0003700">
    <property type="term" value="F:DNA-binding transcription factor activity"/>
    <property type="evidence" value="ECO:0007669"/>
    <property type="project" value="TreeGrafter"/>
</dbReference>
<sequence length="234" mass="26666">MNDVVQEFNFLNPWLDNLPYTWTELKNHSEKVTYKKHETIFNQNETGNYIYIIESGRVRLFLISPNGEEKALAIIGKNGILGECSLNGDSGYATNAITASEVVLLRTSKESFFEFLSKKPQYISQAFDLITKKYGLLCSQSLQLSYMKALPRICVAFIQLSIQYGEKIDEKQIKLTINFTHQELANLLGTTRVTVAKNIKWLEDNAHISKQGKSYIIKNIDELANLANEKMLLT</sequence>
<dbReference type="SUPFAM" id="SSF46785">
    <property type="entry name" value="Winged helix' DNA-binding domain"/>
    <property type="match status" value="1"/>
</dbReference>
<keyword evidence="2" id="KW-0238">DNA-binding</keyword>
<dbReference type="Gene3D" id="2.60.120.10">
    <property type="entry name" value="Jelly Rolls"/>
    <property type="match status" value="1"/>
</dbReference>
<dbReference type="InterPro" id="IPR012318">
    <property type="entry name" value="HTH_CRP"/>
</dbReference>
<dbReference type="InterPro" id="IPR018490">
    <property type="entry name" value="cNMP-bd_dom_sf"/>
</dbReference>
<dbReference type="GO" id="GO:0003677">
    <property type="term" value="F:DNA binding"/>
    <property type="evidence" value="ECO:0007669"/>
    <property type="project" value="UniProtKB-KW"/>
</dbReference>
<keyword evidence="1" id="KW-0805">Transcription regulation</keyword>
<dbReference type="InterPro" id="IPR036388">
    <property type="entry name" value="WH-like_DNA-bd_sf"/>
</dbReference>
<keyword evidence="8" id="KW-1185">Reference proteome</keyword>
<dbReference type="Pfam" id="PF00027">
    <property type="entry name" value="cNMP_binding"/>
    <property type="match status" value="1"/>
</dbReference>
<dbReference type="EMBL" id="SJTH01000032">
    <property type="protein sequence ID" value="TCJ02474.1"/>
    <property type="molecule type" value="Genomic_DNA"/>
</dbReference>
<feature type="domain" description="HTH crp-type" evidence="6">
    <location>
        <begin position="147"/>
        <end position="221"/>
    </location>
</feature>
<dbReference type="Proteomes" id="UP000293846">
    <property type="component" value="Unassembled WGS sequence"/>
</dbReference>
<organism evidence="7 8">
    <name type="scientific">Cytobacillus praedii</name>
    <dbReference type="NCBI Taxonomy" id="1742358"/>
    <lineage>
        <taxon>Bacteria</taxon>
        <taxon>Bacillati</taxon>
        <taxon>Bacillota</taxon>
        <taxon>Bacilli</taxon>
        <taxon>Bacillales</taxon>
        <taxon>Bacillaceae</taxon>
        <taxon>Cytobacillus</taxon>
    </lineage>
</organism>
<dbReference type="PROSITE" id="PS50042">
    <property type="entry name" value="CNMP_BINDING_3"/>
    <property type="match status" value="1"/>
</dbReference>
<dbReference type="AlphaFoldDB" id="A0A4R1AR36"/>
<dbReference type="GO" id="GO:0005829">
    <property type="term" value="C:cytosol"/>
    <property type="evidence" value="ECO:0007669"/>
    <property type="project" value="TreeGrafter"/>
</dbReference>
<evidence type="ECO:0000256" key="3">
    <source>
        <dbReference type="ARBA" id="ARBA00023159"/>
    </source>
</evidence>
<dbReference type="STRING" id="1742358.GCA_001439605_01251"/>
<dbReference type="InterPro" id="IPR000595">
    <property type="entry name" value="cNMP-bd_dom"/>
</dbReference>
<proteinExistence type="predicted"/>
<protein>
    <submittedName>
        <fullName evidence="7">Crp/Fnr family transcriptional regulator</fullName>
    </submittedName>
</protein>
<dbReference type="InterPro" id="IPR050397">
    <property type="entry name" value="Env_Response_Regulators"/>
</dbReference>
<dbReference type="InterPro" id="IPR036390">
    <property type="entry name" value="WH_DNA-bd_sf"/>
</dbReference>
<dbReference type="PANTHER" id="PTHR24567">
    <property type="entry name" value="CRP FAMILY TRANSCRIPTIONAL REGULATORY PROTEIN"/>
    <property type="match status" value="1"/>
</dbReference>
<gene>
    <name evidence="7" type="ORF">E0Y62_19250</name>
</gene>
<evidence type="ECO:0000259" key="6">
    <source>
        <dbReference type="PROSITE" id="PS51063"/>
    </source>
</evidence>
<name>A0A4R1AR36_9BACI</name>
<dbReference type="InterPro" id="IPR014710">
    <property type="entry name" value="RmlC-like_jellyroll"/>
</dbReference>
<dbReference type="OrthoDB" id="9812325at2"/>
<keyword evidence="3" id="KW-0010">Activator</keyword>
<evidence type="ECO:0000256" key="2">
    <source>
        <dbReference type="ARBA" id="ARBA00023125"/>
    </source>
</evidence>
<dbReference type="Gene3D" id="1.10.10.10">
    <property type="entry name" value="Winged helix-like DNA-binding domain superfamily/Winged helix DNA-binding domain"/>
    <property type="match status" value="1"/>
</dbReference>
<dbReference type="CDD" id="cd00038">
    <property type="entry name" value="CAP_ED"/>
    <property type="match status" value="1"/>
</dbReference>
<dbReference type="SMART" id="SM00419">
    <property type="entry name" value="HTH_CRP"/>
    <property type="match status" value="1"/>
</dbReference>
<evidence type="ECO:0000313" key="7">
    <source>
        <dbReference type="EMBL" id="TCJ02474.1"/>
    </source>
</evidence>
<dbReference type="PROSITE" id="PS51063">
    <property type="entry name" value="HTH_CRP_2"/>
    <property type="match status" value="1"/>
</dbReference>
<evidence type="ECO:0000256" key="4">
    <source>
        <dbReference type="ARBA" id="ARBA00023163"/>
    </source>
</evidence>
<dbReference type="Pfam" id="PF13545">
    <property type="entry name" value="HTH_Crp_2"/>
    <property type="match status" value="1"/>
</dbReference>
<dbReference type="SMART" id="SM00100">
    <property type="entry name" value="cNMP"/>
    <property type="match status" value="1"/>
</dbReference>
<comment type="caution">
    <text evidence="7">The sequence shown here is derived from an EMBL/GenBank/DDBJ whole genome shotgun (WGS) entry which is preliminary data.</text>
</comment>
<evidence type="ECO:0000259" key="5">
    <source>
        <dbReference type="PROSITE" id="PS50042"/>
    </source>
</evidence>
<evidence type="ECO:0000313" key="8">
    <source>
        <dbReference type="Proteomes" id="UP000293846"/>
    </source>
</evidence>